<name>A0A516WZA0_9ACTN</name>
<dbReference type="GO" id="GO:0022857">
    <property type="term" value="F:transmembrane transporter activity"/>
    <property type="evidence" value="ECO:0007669"/>
    <property type="project" value="InterPro"/>
</dbReference>
<evidence type="ECO:0000259" key="9">
    <source>
        <dbReference type="PROSITE" id="PS50850"/>
    </source>
</evidence>
<dbReference type="PROSITE" id="PS50850">
    <property type="entry name" value="MFS"/>
    <property type="match status" value="1"/>
</dbReference>
<feature type="transmembrane region" description="Helical" evidence="8">
    <location>
        <begin position="325"/>
        <end position="343"/>
    </location>
</feature>
<dbReference type="OrthoDB" id="9781469at2"/>
<evidence type="ECO:0000256" key="3">
    <source>
        <dbReference type="ARBA" id="ARBA00022475"/>
    </source>
</evidence>
<dbReference type="CDD" id="cd17321">
    <property type="entry name" value="MFS_MMR_MDR_like"/>
    <property type="match status" value="1"/>
</dbReference>
<keyword evidence="11" id="KW-1185">Reference proteome</keyword>
<dbReference type="PRINTS" id="PR01036">
    <property type="entry name" value="TCRTETB"/>
</dbReference>
<reference evidence="10 11" key="1">
    <citation type="submission" date="2019-07" db="EMBL/GenBank/DDBJ databases">
        <title>Tomitella cavernea sp. nov., an actinomycete isolated from soil.</title>
        <authorList>
            <person name="Cheng J."/>
        </authorList>
    </citation>
    <scope>NUCLEOTIDE SEQUENCE [LARGE SCALE GENOMIC DNA]</scope>
    <source>
        <strain evidence="10 11">HY188</strain>
    </source>
</reference>
<dbReference type="Gene3D" id="1.20.1250.20">
    <property type="entry name" value="MFS general substrate transporter like domains"/>
    <property type="match status" value="1"/>
</dbReference>
<dbReference type="Gene3D" id="1.20.1720.10">
    <property type="entry name" value="Multidrug resistance protein D"/>
    <property type="match status" value="1"/>
</dbReference>
<feature type="domain" description="Major facilitator superfamily (MFS) profile" evidence="9">
    <location>
        <begin position="32"/>
        <end position="477"/>
    </location>
</feature>
<feature type="transmembrane region" description="Helical" evidence="8">
    <location>
        <begin position="186"/>
        <end position="206"/>
    </location>
</feature>
<dbReference type="Pfam" id="PF07690">
    <property type="entry name" value="MFS_1"/>
    <property type="match status" value="1"/>
</dbReference>
<sequence>MTIASPSDPHAGSANRGAPGPGIRRATPLWLTLLAVSLPMFMATLDNLVMTSALPVVQKHLNASVTQLEWFMNAYTLAFATLMLAAAGVGDRWGRRRVFLGGIALFTAGSIASALSSTPETLIIGRAVQGIGAAAILPLSLALLAGAVPESRRALAIGVWGGVSGLGVALGPVVGGAIVDGISWQAIFWLNVPVAVIAIPLVLAAVDETRSMRVHLDPGGVLLAGAAVFLTVWAIVHGNDDGWSSPGVVVPLIVAAALAVAFVAWELRARQPVMPMRLFRSRNFTLANIIAVAFSLGMFGAVFLLVQYLQVVMGYSPLEAGLRTLPWTAAPMIVAPIAGALAPRFGLRPLLTAGLALQAGSLAWIAAVLGPSMEYTALIPAMVMAGIGMGLTFAPVATAVLADVADADHAAASSANSTLREVGVALGIAVLTAVFLGAGGQISPTGFDGALQPAMLVGAAVVAAGAVAALFLPGRRVAAERAPAGDPAPAEATPADVAHEVRA</sequence>
<dbReference type="PANTHER" id="PTHR42718:SF42">
    <property type="entry name" value="EXPORT PROTEIN"/>
    <property type="match status" value="1"/>
</dbReference>
<organism evidence="10 11">
    <name type="scientific">Tomitella fengzijianii</name>
    <dbReference type="NCBI Taxonomy" id="2597660"/>
    <lineage>
        <taxon>Bacteria</taxon>
        <taxon>Bacillati</taxon>
        <taxon>Actinomycetota</taxon>
        <taxon>Actinomycetes</taxon>
        <taxon>Mycobacteriales</taxon>
        <taxon>Tomitella</taxon>
    </lineage>
</organism>
<feature type="transmembrane region" description="Helical" evidence="8">
    <location>
        <begin position="155"/>
        <end position="174"/>
    </location>
</feature>
<feature type="transmembrane region" description="Helical" evidence="8">
    <location>
        <begin position="97"/>
        <end position="115"/>
    </location>
</feature>
<dbReference type="RefSeq" id="WP_143905415.1">
    <property type="nucleotide sequence ID" value="NZ_CP041765.1"/>
</dbReference>
<dbReference type="NCBIfam" id="TIGR00711">
    <property type="entry name" value="efflux_EmrB"/>
    <property type="match status" value="1"/>
</dbReference>
<evidence type="ECO:0000256" key="4">
    <source>
        <dbReference type="ARBA" id="ARBA00022692"/>
    </source>
</evidence>
<proteinExistence type="predicted"/>
<feature type="transmembrane region" description="Helical" evidence="8">
    <location>
        <begin position="286"/>
        <end position="305"/>
    </location>
</feature>
<evidence type="ECO:0000256" key="8">
    <source>
        <dbReference type="SAM" id="Phobius"/>
    </source>
</evidence>
<feature type="transmembrane region" description="Helical" evidence="8">
    <location>
        <begin position="375"/>
        <end position="401"/>
    </location>
</feature>
<evidence type="ECO:0000256" key="7">
    <source>
        <dbReference type="SAM" id="MobiDB-lite"/>
    </source>
</evidence>
<dbReference type="InterPro" id="IPR004638">
    <property type="entry name" value="EmrB-like"/>
</dbReference>
<evidence type="ECO:0000256" key="2">
    <source>
        <dbReference type="ARBA" id="ARBA00022448"/>
    </source>
</evidence>
<dbReference type="SUPFAM" id="SSF103473">
    <property type="entry name" value="MFS general substrate transporter"/>
    <property type="match status" value="1"/>
</dbReference>
<feature type="transmembrane region" description="Helical" evidence="8">
    <location>
        <begin position="70"/>
        <end position="90"/>
    </location>
</feature>
<feature type="transmembrane region" description="Helical" evidence="8">
    <location>
        <begin position="350"/>
        <end position="369"/>
    </location>
</feature>
<reference evidence="10 11" key="2">
    <citation type="submission" date="2019-07" db="EMBL/GenBank/DDBJ databases">
        <authorList>
            <person name="Huang Y."/>
        </authorList>
    </citation>
    <scope>NUCLEOTIDE SEQUENCE [LARGE SCALE GENOMIC DNA]</scope>
    <source>
        <strain evidence="10 11">HY188</strain>
    </source>
</reference>
<dbReference type="InterPro" id="IPR036259">
    <property type="entry name" value="MFS_trans_sf"/>
</dbReference>
<keyword evidence="3" id="KW-1003">Cell membrane</keyword>
<evidence type="ECO:0000256" key="6">
    <source>
        <dbReference type="ARBA" id="ARBA00023136"/>
    </source>
</evidence>
<dbReference type="EMBL" id="CP041765">
    <property type="protein sequence ID" value="QDQ96080.1"/>
    <property type="molecule type" value="Genomic_DNA"/>
</dbReference>
<dbReference type="PANTHER" id="PTHR42718">
    <property type="entry name" value="MAJOR FACILITATOR SUPERFAMILY MULTIDRUG TRANSPORTER MFSC"/>
    <property type="match status" value="1"/>
</dbReference>
<accession>A0A516WZA0</accession>
<gene>
    <name evidence="10" type="ORF">FO059_00380</name>
</gene>
<feature type="transmembrane region" description="Helical" evidence="8">
    <location>
        <begin position="127"/>
        <end position="148"/>
    </location>
</feature>
<dbReference type="InterPro" id="IPR011701">
    <property type="entry name" value="MFS"/>
</dbReference>
<evidence type="ECO:0000256" key="5">
    <source>
        <dbReference type="ARBA" id="ARBA00022989"/>
    </source>
</evidence>
<dbReference type="GO" id="GO:0005886">
    <property type="term" value="C:plasma membrane"/>
    <property type="evidence" value="ECO:0007669"/>
    <property type="project" value="UniProtKB-SubCell"/>
</dbReference>
<feature type="transmembrane region" description="Helical" evidence="8">
    <location>
        <begin position="29"/>
        <end position="50"/>
    </location>
</feature>
<dbReference type="KEGG" id="toy:FO059_00380"/>
<comment type="subcellular location">
    <subcellularLocation>
        <location evidence="1">Cell membrane</location>
        <topology evidence="1">Multi-pass membrane protein</topology>
    </subcellularLocation>
</comment>
<dbReference type="AlphaFoldDB" id="A0A516WZA0"/>
<feature type="region of interest" description="Disordered" evidence="7">
    <location>
        <begin position="482"/>
        <end position="503"/>
    </location>
</feature>
<dbReference type="InterPro" id="IPR020846">
    <property type="entry name" value="MFS_dom"/>
</dbReference>
<feature type="transmembrane region" description="Helical" evidence="8">
    <location>
        <begin position="248"/>
        <end position="265"/>
    </location>
</feature>
<keyword evidence="4 8" id="KW-0812">Transmembrane</keyword>
<keyword evidence="5 8" id="KW-1133">Transmembrane helix</keyword>
<feature type="transmembrane region" description="Helical" evidence="8">
    <location>
        <begin position="422"/>
        <end position="442"/>
    </location>
</feature>
<evidence type="ECO:0000256" key="1">
    <source>
        <dbReference type="ARBA" id="ARBA00004651"/>
    </source>
</evidence>
<feature type="transmembrane region" description="Helical" evidence="8">
    <location>
        <begin position="454"/>
        <end position="472"/>
    </location>
</feature>
<dbReference type="Proteomes" id="UP000317344">
    <property type="component" value="Chromosome"/>
</dbReference>
<keyword evidence="2" id="KW-0813">Transport</keyword>
<protein>
    <submittedName>
        <fullName evidence="10">DHA2 family efflux MFS transporter permease subunit</fullName>
    </submittedName>
</protein>
<keyword evidence="6 8" id="KW-0472">Membrane</keyword>
<feature type="region of interest" description="Disordered" evidence="7">
    <location>
        <begin position="1"/>
        <end position="20"/>
    </location>
</feature>
<evidence type="ECO:0000313" key="11">
    <source>
        <dbReference type="Proteomes" id="UP000317344"/>
    </source>
</evidence>
<feature type="transmembrane region" description="Helical" evidence="8">
    <location>
        <begin position="218"/>
        <end position="236"/>
    </location>
</feature>
<evidence type="ECO:0000313" key="10">
    <source>
        <dbReference type="EMBL" id="QDQ96080.1"/>
    </source>
</evidence>